<dbReference type="RefSeq" id="WP_131761040.1">
    <property type="nucleotide sequence ID" value="NZ_CAACUY010000143.1"/>
</dbReference>
<keyword evidence="8" id="KW-1185">Reference proteome</keyword>
<evidence type="ECO:0000259" key="6">
    <source>
        <dbReference type="PROSITE" id="PS50977"/>
    </source>
</evidence>
<keyword evidence="2 4" id="KW-0238">DNA-binding</keyword>
<dbReference type="PROSITE" id="PS50977">
    <property type="entry name" value="HTH_TETR_2"/>
    <property type="match status" value="1"/>
</dbReference>
<dbReference type="EMBL" id="JBHTGP010000013">
    <property type="protein sequence ID" value="MFD0687894.1"/>
    <property type="molecule type" value="Genomic_DNA"/>
</dbReference>
<organism evidence="7 8">
    <name type="scientific">Actinomadura fibrosa</name>
    <dbReference type="NCBI Taxonomy" id="111802"/>
    <lineage>
        <taxon>Bacteria</taxon>
        <taxon>Bacillati</taxon>
        <taxon>Actinomycetota</taxon>
        <taxon>Actinomycetes</taxon>
        <taxon>Streptosporangiales</taxon>
        <taxon>Thermomonosporaceae</taxon>
        <taxon>Actinomadura</taxon>
    </lineage>
</organism>
<feature type="domain" description="HTH tetR-type" evidence="6">
    <location>
        <begin position="6"/>
        <end position="66"/>
    </location>
</feature>
<dbReference type="InterPro" id="IPR050109">
    <property type="entry name" value="HTH-type_TetR-like_transc_reg"/>
</dbReference>
<accession>A0ABW2XNK1</accession>
<proteinExistence type="predicted"/>
<dbReference type="SUPFAM" id="SSF46689">
    <property type="entry name" value="Homeodomain-like"/>
    <property type="match status" value="1"/>
</dbReference>
<dbReference type="InterPro" id="IPR001647">
    <property type="entry name" value="HTH_TetR"/>
</dbReference>
<protein>
    <submittedName>
        <fullName evidence="7">TetR/AcrR family transcriptional regulator</fullName>
    </submittedName>
</protein>
<keyword evidence="3" id="KW-0804">Transcription</keyword>
<reference evidence="8" key="1">
    <citation type="journal article" date="2019" name="Int. J. Syst. Evol. Microbiol.">
        <title>The Global Catalogue of Microorganisms (GCM) 10K type strain sequencing project: providing services to taxonomists for standard genome sequencing and annotation.</title>
        <authorList>
            <consortium name="The Broad Institute Genomics Platform"/>
            <consortium name="The Broad Institute Genome Sequencing Center for Infectious Disease"/>
            <person name="Wu L."/>
            <person name="Ma J."/>
        </authorList>
    </citation>
    <scope>NUCLEOTIDE SEQUENCE [LARGE SCALE GENOMIC DNA]</scope>
    <source>
        <strain evidence="8">JCM 9371</strain>
    </source>
</reference>
<dbReference type="PANTHER" id="PTHR30055:SF234">
    <property type="entry name" value="HTH-TYPE TRANSCRIPTIONAL REGULATOR BETI"/>
    <property type="match status" value="1"/>
</dbReference>
<evidence type="ECO:0000256" key="4">
    <source>
        <dbReference type="PROSITE-ProRule" id="PRU00335"/>
    </source>
</evidence>
<evidence type="ECO:0000256" key="5">
    <source>
        <dbReference type="SAM" id="MobiDB-lite"/>
    </source>
</evidence>
<dbReference type="InterPro" id="IPR009057">
    <property type="entry name" value="Homeodomain-like_sf"/>
</dbReference>
<dbReference type="PRINTS" id="PR00455">
    <property type="entry name" value="HTHTETR"/>
</dbReference>
<evidence type="ECO:0000313" key="8">
    <source>
        <dbReference type="Proteomes" id="UP001597063"/>
    </source>
</evidence>
<dbReference type="Proteomes" id="UP001597063">
    <property type="component" value="Unassembled WGS sequence"/>
</dbReference>
<feature type="region of interest" description="Disordered" evidence="5">
    <location>
        <begin position="183"/>
        <end position="221"/>
    </location>
</feature>
<feature type="DNA-binding region" description="H-T-H motif" evidence="4">
    <location>
        <begin position="29"/>
        <end position="48"/>
    </location>
</feature>
<evidence type="ECO:0000256" key="3">
    <source>
        <dbReference type="ARBA" id="ARBA00023163"/>
    </source>
</evidence>
<dbReference type="Gene3D" id="1.10.357.10">
    <property type="entry name" value="Tetracycline Repressor, domain 2"/>
    <property type="match status" value="1"/>
</dbReference>
<sequence>MVRPSSGMRELVLSSALRLFAQHGYRGTSLQDIASDAGCAKASLLYHFGTKEAILLELLVPVAKDAVALDARLAGLDGVEAAVAAVTGFAELALRYRRELKLLFDNGPEVAELPDVGVDGIEGVGDRLLDAVAGRSTAPSDRVTANLVLGGIAMVGAGDLAYDEATMREAMIGGALRALGRDHAHDHAANRDHDHEPDRARELDHDREPDRAREQAPDDEG</sequence>
<name>A0ABW2XNK1_9ACTN</name>
<dbReference type="Pfam" id="PF00440">
    <property type="entry name" value="TetR_N"/>
    <property type="match status" value="1"/>
</dbReference>
<evidence type="ECO:0000256" key="1">
    <source>
        <dbReference type="ARBA" id="ARBA00023015"/>
    </source>
</evidence>
<gene>
    <name evidence="7" type="ORF">ACFQZM_25590</name>
</gene>
<evidence type="ECO:0000256" key="2">
    <source>
        <dbReference type="ARBA" id="ARBA00023125"/>
    </source>
</evidence>
<dbReference type="PANTHER" id="PTHR30055">
    <property type="entry name" value="HTH-TYPE TRANSCRIPTIONAL REGULATOR RUTR"/>
    <property type="match status" value="1"/>
</dbReference>
<comment type="caution">
    <text evidence="7">The sequence shown here is derived from an EMBL/GenBank/DDBJ whole genome shotgun (WGS) entry which is preliminary data.</text>
</comment>
<keyword evidence="1" id="KW-0805">Transcription regulation</keyword>
<evidence type="ECO:0000313" key="7">
    <source>
        <dbReference type="EMBL" id="MFD0687894.1"/>
    </source>
</evidence>